<dbReference type="Proteomes" id="UP000003711">
    <property type="component" value="Unassembled WGS sequence"/>
</dbReference>
<dbReference type="Pfam" id="PF14388">
    <property type="entry name" value="DUF4419"/>
    <property type="match status" value="1"/>
</dbReference>
<gene>
    <name evidence="1" type="ORF">BACCELL_02449</name>
</gene>
<sequence>MVGYISTFAQNGTTFKVENLSKPEKLLFIKSYEDIYKGLILSDLKIYPYEIKEKNINVPFNIIAKSEAPDSLVNYNYNSFFYGMYQAYANHRPFVLSPDMIWLLINQGFARHVNANQESMRDLFVDFSGKQSLIVKANKKLEDPTLSWEEIFSPIYQPDK</sequence>
<dbReference type="EMBL" id="ACCH01000176">
    <property type="protein sequence ID" value="EEF89917.1"/>
    <property type="molecule type" value="Genomic_DNA"/>
</dbReference>
<dbReference type="AlphaFoldDB" id="E2NDT9"/>
<evidence type="ECO:0000313" key="1">
    <source>
        <dbReference type="EMBL" id="EEF89917.1"/>
    </source>
</evidence>
<proteinExistence type="predicted"/>
<protein>
    <submittedName>
        <fullName evidence="1">Uncharacterized protein</fullName>
    </submittedName>
</protein>
<dbReference type="PANTHER" id="PTHR31252:SF11">
    <property type="entry name" value="DUF4419 DOMAIN-CONTAINING PROTEIN"/>
    <property type="match status" value="1"/>
</dbReference>
<dbReference type="HOGENOM" id="CLU_1648712_0_0_10"/>
<organism evidence="1 2">
    <name type="scientific">Bacteroides cellulosilyticus DSM 14838</name>
    <dbReference type="NCBI Taxonomy" id="537012"/>
    <lineage>
        <taxon>Bacteria</taxon>
        <taxon>Pseudomonadati</taxon>
        <taxon>Bacteroidota</taxon>
        <taxon>Bacteroidia</taxon>
        <taxon>Bacteroidales</taxon>
        <taxon>Bacteroidaceae</taxon>
        <taxon>Bacteroides</taxon>
    </lineage>
</organism>
<reference evidence="1 2" key="2">
    <citation type="submission" date="2009-01" db="EMBL/GenBank/DDBJ databases">
        <title>Draft genome sequence of Bacteroides cellulosilyticus (DSM 14838).</title>
        <authorList>
            <person name="Sudarsanam P."/>
            <person name="Ley R."/>
            <person name="Guruge J."/>
            <person name="Turnbaugh P.J."/>
            <person name="Mahowald M."/>
            <person name="Liep D."/>
            <person name="Gordon J."/>
        </authorList>
    </citation>
    <scope>NUCLEOTIDE SEQUENCE [LARGE SCALE GENOMIC DNA]</scope>
    <source>
        <strain evidence="1 2">DSM 14838</strain>
    </source>
</reference>
<name>E2NDT9_9BACE</name>
<dbReference type="PANTHER" id="PTHR31252">
    <property type="entry name" value="DUF4419 DOMAIN-CONTAINING PROTEIN"/>
    <property type="match status" value="1"/>
</dbReference>
<comment type="caution">
    <text evidence="1">The sequence shown here is derived from an EMBL/GenBank/DDBJ whole genome shotgun (WGS) entry which is preliminary data.</text>
</comment>
<reference evidence="1 2" key="1">
    <citation type="submission" date="2008-12" db="EMBL/GenBank/DDBJ databases">
        <authorList>
            <person name="Fulton L."/>
            <person name="Clifton S."/>
            <person name="Fulton B."/>
            <person name="Xu J."/>
            <person name="Minx P."/>
            <person name="Pepin K.H."/>
            <person name="Johnson M."/>
            <person name="Bhonagiri V."/>
            <person name="Nash W.E."/>
            <person name="Mardis E.R."/>
            <person name="Wilson R.K."/>
        </authorList>
    </citation>
    <scope>NUCLEOTIDE SEQUENCE [LARGE SCALE GENOMIC DNA]</scope>
    <source>
        <strain evidence="1 2">DSM 14838</strain>
    </source>
</reference>
<evidence type="ECO:0000313" key="2">
    <source>
        <dbReference type="Proteomes" id="UP000003711"/>
    </source>
</evidence>
<dbReference type="InterPro" id="IPR025533">
    <property type="entry name" value="DUF4419"/>
</dbReference>
<accession>E2NDT9</accession>